<comment type="similarity">
    <text evidence="8">Belongs to the DnaA family.</text>
</comment>
<feature type="domain" description="AAA+ ATPase" evidence="9">
    <location>
        <begin position="132"/>
        <end position="259"/>
    </location>
</feature>
<dbReference type="InterPro" id="IPR038454">
    <property type="entry name" value="DnaA_N_sf"/>
</dbReference>
<dbReference type="AlphaFoldDB" id="Q317S4"/>
<dbReference type="InterPro" id="IPR010921">
    <property type="entry name" value="Trp_repressor/repl_initiator"/>
</dbReference>
<dbReference type="SUPFAM" id="SSF48295">
    <property type="entry name" value="TrpR-like"/>
    <property type="match status" value="1"/>
</dbReference>
<dbReference type="PANTHER" id="PTHR30050">
    <property type="entry name" value="CHROMOSOMAL REPLICATION INITIATOR PROTEIN DNAA"/>
    <property type="match status" value="1"/>
</dbReference>
<gene>
    <name evidence="11" type="ordered locus">Dde_0001</name>
</gene>
<dbReference type="STRING" id="207559.Dde_0001"/>
<evidence type="ECO:0000256" key="1">
    <source>
        <dbReference type="ARBA" id="ARBA00022490"/>
    </source>
</evidence>
<dbReference type="PANTHER" id="PTHR30050:SF2">
    <property type="entry name" value="CHROMOSOMAL REPLICATION INITIATOR PROTEIN DNAA"/>
    <property type="match status" value="1"/>
</dbReference>
<evidence type="ECO:0000313" key="12">
    <source>
        <dbReference type="Proteomes" id="UP000002710"/>
    </source>
</evidence>
<accession>Q317S4</accession>
<dbReference type="Gene3D" id="3.40.50.300">
    <property type="entry name" value="P-loop containing nucleotide triphosphate hydrolases"/>
    <property type="match status" value="1"/>
</dbReference>
<organism evidence="11 12">
    <name type="scientific">Oleidesulfovibrio alaskensis (strain ATCC BAA-1058 / DSM 17464 / G20)</name>
    <name type="common">Desulfovibrio alaskensis</name>
    <dbReference type="NCBI Taxonomy" id="207559"/>
    <lineage>
        <taxon>Bacteria</taxon>
        <taxon>Pseudomonadati</taxon>
        <taxon>Thermodesulfobacteriota</taxon>
        <taxon>Desulfovibrionia</taxon>
        <taxon>Desulfovibrionales</taxon>
        <taxon>Desulfovibrionaceae</taxon>
        <taxon>Oleidesulfovibrio</taxon>
    </lineage>
</organism>
<evidence type="ECO:0000259" key="10">
    <source>
        <dbReference type="SMART" id="SM00760"/>
    </source>
</evidence>
<dbReference type="Gene3D" id="3.30.300.180">
    <property type="match status" value="1"/>
</dbReference>
<evidence type="ECO:0000256" key="8">
    <source>
        <dbReference type="RuleBase" id="RU004227"/>
    </source>
</evidence>
<protein>
    <recommendedName>
        <fullName evidence="7">Chromosomal replication initiator protein DnaA</fullName>
    </recommendedName>
</protein>
<evidence type="ECO:0000256" key="7">
    <source>
        <dbReference type="RuleBase" id="RU000577"/>
    </source>
</evidence>
<dbReference type="GO" id="GO:0006270">
    <property type="term" value="P:DNA replication initiation"/>
    <property type="evidence" value="ECO:0007669"/>
    <property type="project" value="InterPro"/>
</dbReference>
<feature type="domain" description="Chromosomal replication initiator DnaA C-terminal" evidence="10">
    <location>
        <begin position="341"/>
        <end position="410"/>
    </location>
</feature>
<keyword evidence="5" id="KW-0446">Lipid-binding</keyword>
<evidence type="ECO:0000256" key="6">
    <source>
        <dbReference type="ARBA" id="ARBA00023125"/>
    </source>
</evidence>
<dbReference type="GO" id="GO:0006275">
    <property type="term" value="P:regulation of DNA replication"/>
    <property type="evidence" value="ECO:0007669"/>
    <property type="project" value="InterPro"/>
</dbReference>
<evidence type="ECO:0000256" key="2">
    <source>
        <dbReference type="ARBA" id="ARBA00022705"/>
    </source>
</evidence>
<sequence length="436" mass="49843">MLKKALRQHFRQSCTEQDLHRWFDPLDITLADEKRLEVRFPHRFFAEWFSTQVQGRFESELNTFMGEGTTVEYTTGCCPVLSSSPLPPAAVSKKLSAPFGREYTFETFISNKRNFFPVASARELARQEEEIRYNPFVLCGPAGSGKTHLLRAIANELSKTVYKKHIFISTIDDLGTLFSNNGSGDPAQVRQQLSACHYLLLDDLHRLREQPQLQDELTVLFNSFYDRQKQMVFTCPGKLSELDFLETGLRSRLEWGLIVTMKPPDLEILVTFIQRQCKLHKLQLAKEHVFTLAQRFRDFRHLQGVLNRLTAYRDLVNRTLADTDFEQVLSHTEAGAGRPLTADRIIALCAGRFSLPPKDVTGDKRHQKVVLARQVAMYLCRELMGSSYPVLGRTFGGKDHSTAMYAVKKIKKMIDSDKTTRQLVTELKKQCLSGAE</sequence>
<dbReference type="InterPro" id="IPR013159">
    <property type="entry name" value="DnaA_C"/>
</dbReference>
<reference evidence="11 12" key="1">
    <citation type="journal article" date="2011" name="J. Bacteriol.">
        <title>Complete genome sequence and updated annotation of Desulfovibrio alaskensis G20.</title>
        <authorList>
            <person name="Hauser L.J."/>
            <person name="Land M.L."/>
            <person name="Brown S.D."/>
            <person name="Larimer F."/>
            <person name="Keller K.L."/>
            <person name="Rapp-Giles B.J."/>
            <person name="Price M.N."/>
            <person name="Lin M."/>
            <person name="Bruce D.C."/>
            <person name="Detter J.C."/>
            <person name="Tapia R."/>
            <person name="Han C.S."/>
            <person name="Goodwin L.A."/>
            <person name="Cheng J.F."/>
            <person name="Pitluck S."/>
            <person name="Copeland A."/>
            <person name="Lucas S."/>
            <person name="Nolan M."/>
            <person name="Lapidus A.L."/>
            <person name="Palumbo A.V."/>
            <person name="Wall J.D."/>
        </authorList>
    </citation>
    <scope>NUCLEOTIDE SEQUENCE [LARGE SCALE GENOMIC DNA]</scope>
    <source>
        <strain evidence="12">ATCC BAA 1058 / DSM 17464 / G20</strain>
    </source>
</reference>
<comment type="function">
    <text evidence="7">Plays an essential role in the initiation and regulation of chromosomal replication. ATP-DnaA binds to the origin of replication (oriC) to initiate formation of the DNA replication initiation complex once per cell cycle. Binds the DnaA box (a 9 base pair repeat at the origin) and separates the double-stranded (ds)DNA. Forms a right-handed helical filament on oriC DNA; dsDNA binds to the exterior of the filament while single-stranded (ss)DNA is stabiized in the filament's interior. The ATP-DnaA-oriC complex binds and stabilizes one strand of the AT-rich DNA unwinding element (DUE), permitting loading of DNA polymerase. After initiation quickly degrades to an ADP-DnaA complex that is not apt for DNA replication. Binds acidic phospholipids.</text>
</comment>
<keyword evidence="12" id="KW-1185">Reference proteome</keyword>
<dbReference type="Pfam" id="PF08299">
    <property type="entry name" value="Bac_DnaA_C"/>
    <property type="match status" value="1"/>
</dbReference>
<proteinExistence type="inferred from homology"/>
<dbReference type="SUPFAM" id="SSF52540">
    <property type="entry name" value="P-loop containing nucleoside triphosphate hydrolases"/>
    <property type="match status" value="1"/>
</dbReference>
<dbReference type="GO" id="GO:0003688">
    <property type="term" value="F:DNA replication origin binding"/>
    <property type="evidence" value="ECO:0007669"/>
    <property type="project" value="TreeGrafter"/>
</dbReference>
<keyword evidence="2 7" id="KW-0235">DNA replication</keyword>
<keyword evidence="4 7" id="KW-0067">ATP-binding</keyword>
<dbReference type="Pfam" id="PF00308">
    <property type="entry name" value="Bac_DnaA"/>
    <property type="match status" value="1"/>
</dbReference>
<dbReference type="InterPro" id="IPR003593">
    <property type="entry name" value="AAA+_ATPase"/>
</dbReference>
<keyword evidence="1" id="KW-0963">Cytoplasm</keyword>
<dbReference type="EMBL" id="CP000112">
    <property type="protein sequence ID" value="ABB36802.1"/>
    <property type="molecule type" value="Genomic_DNA"/>
</dbReference>
<evidence type="ECO:0000256" key="4">
    <source>
        <dbReference type="ARBA" id="ARBA00022840"/>
    </source>
</evidence>
<evidence type="ECO:0000256" key="3">
    <source>
        <dbReference type="ARBA" id="ARBA00022741"/>
    </source>
</evidence>
<dbReference type="RefSeq" id="WP_011366205.1">
    <property type="nucleotide sequence ID" value="NC_007519.1"/>
</dbReference>
<dbReference type="CDD" id="cd00009">
    <property type="entry name" value="AAA"/>
    <property type="match status" value="1"/>
</dbReference>
<dbReference type="GO" id="GO:0008289">
    <property type="term" value="F:lipid binding"/>
    <property type="evidence" value="ECO:0007669"/>
    <property type="project" value="UniProtKB-KW"/>
</dbReference>
<keyword evidence="3 7" id="KW-0547">Nucleotide-binding</keyword>
<dbReference type="PRINTS" id="PR00051">
    <property type="entry name" value="DNAA"/>
</dbReference>
<keyword evidence="6 7" id="KW-0238">DNA-binding</keyword>
<dbReference type="Gene3D" id="1.10.8.60">
    <property type="match status" value="1"/>
</dbReference>
<evidence type="ECO:0000313" key="11">
    <source>
        <dbReference type="EMBL" id="ABB36802.1"/>
    </source>
</evidence>
<name>Q317S4_OLEA2</name>
<evidence type="ECO:0000256" key="5">
    <source>
        <dbReference type="ARBA" id="ARBA00023121"/>
    </source>
</evidence>
<dbReference type="Gene3D" id="1.10.1750.10">
    <property type="match status" value="1"/>
</dbReference>
<dbReference type="eggNOG" id="COG0593">
    <property type="taxonomic scope" value="Bacteria"/>
</dbReference>
<evidence type="ECO:0000259" key="9">
    <source>
        <dbReference type="SMART" id="SM00382"/>
    </source>
</evidence>
<dbReference type="SMART" id="SM00382">
    <property type="entry name" value="AAA"/>
    <property type="match status" value="1"/>
</dbReference>
<dbReference type="GO" id="GO:0005524">
    <property type="term" value="F:ATP binding"/>
    <property type="evidence" value="ECO:0007669"/>
    <property type="project" value="UniProtKB-KW"/>
</dbReference>
<dbReference type="KEGG" id="dde:Dde_0001"/>
<dbReference type="Proteomes" id="UP000002710">
    <property type="component" value="Chromosome"/>
</dbReference>
<dbReference type="InterPro" id="IPR013317">
    <property type="entry name" value="DnaA_dom"/>
</dbReference>
<dbReference type="GO" id="GO:0005886">
    <property type="term" value="C:plasma membrane"/>
    <property type="evidence" value="ECO:0007669"/>
    <property type="project" value="TreeGrafter"/>
</dbReference>
<dbReference type="InterPro" id="IPR020591">
    <property type="entry name" value="Chromosome_initiator_DnaA-like"/>
</dbReference>
<dbReference type="SMART" id="SM00760">
    <property type="entry name" value="Bac_DnaA_C"/>
    <property type="match status" value="1"/>
</dbReference>
<dbReference type="CDD" id="cd06571">
    <property type="entry name" value="Bac_DnaA_C"/>
    <property type="match status" value="1"/>
</dbReference>
<dbReference type="HOGENOM" id="CLU_026910_3_2_7"/>
<dbReference type="InterPro" id="IPR027417">
    <property type="entry name" value="P-loop_NTPase"/>
</dbReference>